<evidence type="ECO:0000313" key="2">
    <source>
        <dbReference type="EMBL" id="KAL3784935.1"/>
    </source>
</evidence>
<protein>
    <recommendedName>
        <fullName evidence="1">Rhodanese domain-containing protein</fullName>
    </recommendedName>
</protein>
<dbReference type="EMBL" id="JABMIG020000226">
    <property type="protein sequence ID" value="KAL3784935.1"/>
    <property type="molecule type" value="Genomic_DNA"/>
</dbReference>
<dbReference type="Proteomes" id="UP001516023">
    <property type="component" value="Unassembled WGS sequence"/>
</dbReference>
<proteinExistence type="predicted"/>
<evidence type="ECO:0000313" key="3">
    <source>
        <dbReference type="Proteomes" id="UP001516023"/>
    </source>
</evidence>
<dbReference type="InterPro" id="IPR029063">
    <property type="entry name" value="SAM-dependent_MTases_sf"/>
</dbReference>
<comment type="caution">
    <text evidence="2">The sequence shown here is derived from an EMBL/GenBank/DDBJ whole genome shotgun (WGS) entry which is preliminary data.</text>
</comment>
<name>A0ABD3PEW9_9STRA</name>
<evidence type="ECO:0000259" key="1">
    <source>
        <dbReference type="PROSITE" id="PS50206"/>
    </source>
</evidence>
<dbReference type="Pfam" id="PF10294">
    <property type="entry name" value="Methyltransf_16"/>
    <property type="match status" value="1"/>
</dbReference>
<reference evidence="2 3" key="1">
    <citation type="journal article" date="2020" name="G3 (Bethesda)">
        <title>Improved Reference Genome for Cyclotella cryptica CCMP332, a Model for Cell Wall Morphogenesis, Salinity Adaptation, and Lipid Production in Diatoms (Bacillariophyta).</title>
        <authorList>
            <person name="Roberts W.R."/>
            <person name="Downey K.M."/>
            <person name="Ruck E.C."/>
            <person name="Traller J.C."/>
            <person name="Alverson A.J."/>
        </authorList>
    </citation>
    <scope>NUCLEOTIDE SEQUENCE [LARGE SCALE GENOMIC DNA]</scope>
    <source>
        <strain evidence="2 3">CCMP332</strain>
    </source>
</reference>
<gene>
    <name evidence="2" type="ORF">HJC23_000020</name>
</gene>
<dbReference type="PROSITE" id="PS50206">
    <property type="entry name" value="RHODANESE_3"/>
    <property type="match status" value="1"/>
</dbReference>
<dbReference type="InterPro" id="IPR001763">
    <property type="entry name" value="Rhodanese-like_dom"/>
</dbReference>
<keyword evidence="3" id="KW-1185">Reference proteome</keyword>
<dbReference type="SUPFAM" id="SSF53335">
    <property type="entry name" value="S-adenosyl-L-methionine-dependent methyltransferases"/>
    <property type="match status" value="1"/>
</dbReference>
<organism evidence="2 3">
    <name type="scientific">Cyclotella cryptica</name>
    <dbReference type="NCBI Taxonomy" id="29204"/>
    <lineage>
        <taxon>Eukaryota</taxon>
        <taxon>Sar</taxon>
        <taxon>Stramenopiles</taxon>
        <taxon>Ochrophyta</taxon>
        <taxon>Bacillariophyta</taxon>
        <taxon>Coscinodiscophyceae</taxon>
        <taxon>Thalassiosirophycidae</taxon>
        <taxon>Stephanodiscales</taxon>
        <taxon>Stephanodiscaceae</taxon>
        <taxon>Cyclotella</taxon>
    </lineage>
</organism>
<dbReference type="AlphaFoldDB" id="A0ABD3PEW9"/>
<sequence>MTMQTLPQPYTTAALIRAMAPVDVVIDSFLREQIIVTSQSCESCDVYCAGGEHKMSPWSVPSQSRFASLIASISTANCASFDFDWTSCKFLPSQRYISKLVTQYIIRMEKEADTYNAVVELEDDHLVSLVYHLSMYRSTIVPDPCSSCFLTFQVPITMVSNEVKSTKIVYQYSGDHSGNEGDFLQIRTFPYHNDVGLKLWEAGACLAEYLIQYPEVIRAKNVMELGAGVGLTGLVAAVCGGCGEGARSVHMTDYTQATLENLRFNADVNAEWLKKRGVDVRNVSIGFLEWGDLGDCKQNDGLEIRQSVTNSGSTTALLNADVLLAADVVYDIHCIPDLVCTVNRFLSCGNSLENKKALFATTYRNKTTFDLFENELEKRGILCDYIPKQLQEGLPSIFPCYFNQQHADVRLCCMKLVV</sequence>
<dbReference type="InterPro" id="IPR019410">
    <property type="entry name" value="Methyltransf_16"/>
</dbReference>
<dbReference type="PANTHER" id="PTHR14614">
    <property type="entry name" value="HEPATOCELLULAR CARCINOMA-ASSOCIATED ANTIGEN"/>
    <property type="match status" value="1"/>
</dbReference>
<feature type="domain" description="Rhodanese" evidence="1">
    <location>
        <begin position="270"/>
        <end position="299"/>
    </location>
</feature>
<dbReference type="PANTHER" id="PTHR14614:SF130">
    <property type="entry name" value="PROTEIN-LYSINE N-METHYLTRANSFERASE EEF2KMT"/>
    <property type="match status" value="1"/>
</dbReference>
<dbReference type="Gene3D" id="3.40.50.150">
    <property type="entry name" value="Vaccinia Virus protein VP39"/>
    <property type="match status" value="1"/>
</dbReference>
<accession>A0ABD3PEW9</accession>